<evidence type="ECO:0000313" key="4">
    <source>
        <dbReference type="Proteomes" id="UP000515819"/>
    </source>
</evidence>
<feature type="compositionally biased region" description="Basic and acidic residues" evidence="1">
    <location>
        <begin position="83"/>
        <end position="92"/>
    </location>
</feature>
<sequence length="289" mass="31013">MQNVYEICFYGGLVLAILLLIAAIVLFIVLKIPKVIGELTGSAAKKAMKEMQDGTASPGSVAKKEQEKYYNMGSGKITAKEAVSTREDRKANGNDSTELLEKSKKKEKKFEETDILRPGINDYDTPDDGETEVLGSGADDEATDVLRDTSAGDDGATDVLRNDEGDDGATDVLRNDEGDDGATDVLRNDEGDDGATDVLRNDEGDDGATDVLRGDDEDATDVLRMDDDDSDATDVLRADDDDSDATDVLRADDDEEGTSVLTTGTLAKKVKVIYNIVVVHSDESIESGR</sequence>
<gene>
    <name evidence="3" type="ORF">H9Q76_01540</name>
</gene>
<evidence type="ECO:0000313" key="3">
    <source>
        <dbReference type="EMBL" id="QNM00024.1"/>
    </source>
</evidence>
<protein>
    <submittedName>
        <fullName evidence="3">Uncharacterized protein</fullName>
    </submittedName>
</protein>
<name>A0A7G9FN92_9FIRM</name>
<accession>A0A7G9FN92</accession>
<feature type="transmembrane region" description="Helical" evidence="2">
    <location>
        <begin position="7"/>
        <end position="30"/>
    </location>
</feature>
<keyword evidence="2" id="KW-0472">Membrane</keyword>
<feature type="compositionally biased region" description="Basic and acidic residues" evidence="1">
    <location>
        <begin position="99"/>
        <end position="115"/>
    </location>
</feature>
<evidence type="ECO:0000256" key="2">
    <source>
        <dbReference type="SAM" id="Phobius"/>
    </source>
</evidence>
<dbReference type="EMBL" id="CP060632">
    <property type="protein sequence ID" value="QNM00024.1"/>
    <property type="molecule type" value="Genomic_DNA"/>
</dbReference>
<keyword evidence="4" id="KW-1185">Reference proteome</keyword>
<feature type="compositionally biased region" description="Acidic residues" evidence="1">
    <location>
        <begin position="215"/>
        <end position="232"/>
    </location>
</feature>
<reference evidence="3 4" key="1">
    <citation type="submission" date="2020-08" db="EMBL/GenBank/DDBJ databases">
        <authorList>
            <person name="Liu C."/>
            <person name="Sun Q."/>
        </authorList>
    </citation>
    <scope>NUCLEOTIDE SEQUENCE [LARGE SCALE GENOMIC DNA]</scope>
    <source>
        <strain evidence="3 4">NSJ-4</strain>
    </source>
</reference>
<dbReference type="RefSeq" id="WP_195541650.1">
    <property type="nucleotide sequence ID" value="NZ_CP060632.1"/>
</dbReference>
<dbReference type="KEGG" id="wcp:H9Q76_01540"/>
<evidence type="ECO:0000256" key="1">
    <source>
        <dbReference type="SAM" id="MobiDB-lite"/>
    </source>
</evidence>
<keyword evidence="2" id="KW-0812">Transmembrane</keyword>
<feature type="region of interest" description="Disordered" evidence="1">
    <location>
        <begin position="80"/>
        <end position="257"/>
    </location>
</feature>
<proteinExistence type="predicted"/>
<dbReference type="AlphaFoldDB" id="A0A7G9FN92"/>
<dbReference type="Proteomes" id="UP000515819">
    <property type="component" value="Chromosome"/>
</dbReference>
<organism evidence="3 4">
    <name type="scientific">Wujia chipingensis</name>
    <dbReference type="NCBI Taxonomy" id="2763670"/>
    <lineage>
        <taxon>Bacteria</taxon>
        <taxon>Bacillati</taxon>
        <taxon>Bacillota</taxon>
        <taxon>Clostridia</taxon>
        <taxon>Lachnospirales</taxon>
        <taxon>Lachnospiraceae</taxon>
        <taxon>Wujia</taxon>
    </lineage>
</organism>
<keyword evidence="2" id="KW-1133">Transmembrane helix</keyword>